<dbReference type="EMBL" id="WJBH02000003">
    <property type="protein sequence ID" value="KAI9561647.1"/>
    <property type="molecule type" value="Genomic_DNA"/>
</dbReference>
<dbReference type="HAMAP" id="MF_03183">
    <property type="entry name" value="Endonuclease_III_Nth"/>
    <property type="match status" value="1"/>
</dbReference>
<dbReference type="Gene3D" id="1.10.1670.10">
    <property type="entry name" value="Helix-hairpin-Helix base-excision DNA repair enzymes (C-terminal)"/>
    <property type="match status" value="1"/>
</dbReference>
<dbReference type="PANTHER" id="PTHR43286:SF1">
    <property type="entry name" value="ENDONUCLEASE III-LIKE PROTEIN 1"/>
    <property type="match status" value="1"/>
</dbReference>
<dbReference type="GO" id="GO:0005739">
    <property type="term" value="C:mitochondrion"/>
    <property type="evidence" value="ECO:0007669"/>
    <property type="project" value="UniProtKB-SubCell"/>
</dbReference>
<keyword evidence="11 14" id="KW-0456">Lyase</keyword>
<keyword evidence="7" id="KW-0809">Transit peptide</keyword>
<dbReference type="InterPro" id="IPR000445">
    <property type="entry name" value="HhH_motif"/>
</dbReference>
<dbReference type="GO" id="GO:0051539">
    <property type="term" value="F:4 iron, 4 sulfur cluster binding"/>
    <property type="evidence" value="ECO:0007669"/>
    <property type="project" value="UniProtKB-KW"/>
</dbReference>
<comment type="cofactor">
    <cofactor evidence="1">
        <name>[4Fe-4S] cluster</name>
        <dbReference type="ChEBI" id="CHEBI:49883"/>
    </cofactor>
</comment>
<evidence type="ECO:0000256" key="11">
    <source>
        <dbReference type="ARBA" id="ARBA00023239"/>
    </source>
</evidence>
<dbReference type="InterPro" id="IPR003265">
    <property type="entry name" value="HhH-GPD_domain"/>
</dbReference>
<dbReference type="InterPro" id="IPR004036">
    <property type="entry name" value="Endonuclease-III-like_CS2"/>
</dbReference>
<dbReference type="FunFam" id="1.10.340.30:FF:000005">
    <property type="entry name" value="Endonuclease III-like protein 1"/>
    <property type="match status" value="1"/>
</dbReference>
<dbReference type="CDD" id="cd00056">
    <property type="entry name" value="ENDO3c"/>
    <property type="match status" value="1"/>
</dbReference>
<evidence type="ECO:0000256" key="13">
    <source>
        <dbReference type="ARBA" id="ARBA00044632"/>
    </source>
</evidence>
<dbReference type="SMART" id="SM00478">
    <property type="entry name" value="ENDO3c"/>
    <property type="match status" value="1"/>
</dbReference>
<sequence>MWITTPMINGRLQRKMVRSHTSYKFNCDMPPRAWKANVMEMSSAKSAYFISKQEGQPASSNMASSPKRQTRSNLIKQQALKIKLETDANESVEEKVKVKKARKKVIVSVEENVSKDEPIRPENWETVLKNIQIMRAKKDAPVDLMGAEQCADAESSQEVKRFQVLVSLMLSSQTKDQVTFAAMEKLRKHGLTVENVLNTDEEVIAKLIHPVGFWKKKASYIKKTAAILAEHYYSDIPDTVEELCKLPGVGQKMAVLTVNIGWDKTVGIGVDTHVHRIANRLGWTRRPTKTPENTQKELEDWLPRSLWNEVNVLLVGFGQQHCTPVKPHCGTCLNKDLCPFGKSHVNR</sequence>
<dbReference type="GO" id="GO:0006289">
    <property type="term" value="P:nucleotide-excision repair"/>
    <property type="evidence" value="ECO:0007669"/>
    <property type="project" value="TreeGrafter"/>
</dbReference>
<evidence type="ECO:0000256" key="10">
    <source>
        <dbReference type="ARBA" id="ARBA00023204"/>
    </source>
</evidence>
<name>A0AAD5PWB2_9CRUS</name>
<comment type="caution">
    <text evidence="17">The sequence shown here is derived from an EMBL/GenBank/DDBJ whole genome shotgun (WGS) entry which is preliminary data.</text>
</comment>
<dbReference type="Gene3D" id="1.10.340.30">
    <property type="entry name" value="Hypothetical protein, domain 2"/>
    <property type="match status" value="1"/>
</dbReference>
<feature type="region of interest" description="Disordered" evidence="15">
    <location>
        <begin position="53"/>
        <end position="72"/>
    </location>
</feature>
<dbReference type="GO" id="GO:0140078">
    <property type="term" value="F:class I DNA-(apurinic or apyrimidinic site) endonuclease activity"/>
    <property type="evidence" value="ECO:0007669"/>
    <property type="project" value="UniProtKB-EC"/>
</dbReference>
<evidence type="ECO:0000313" key="17">
    <source>
        <dbReference type="EMBL" id="KAI9561647.1"/>
    </source>
</evidence>
<dbReference type="GO" id="GO:0005634">
    <property type="term" value="C:nucleus"/>
    <property type="evidence" value="ECO:0007669"/>
    <property type="project" value="UniProtKB-SubCell"/>
</dbReference>
<comment type="catalytic activity">
    <reaction evidence="13 14">
        <text>2'-deoxyribonucleotide-(2'-deoxyribose 5'-phosphate)-2'-deoxyribonucleotide-DNA = a 3'-end 2'-deoxyribonucleotide-(2,3-dehydro-2,3-deoxyribose 5'-phosphate)-DNA + a 5'-end 5'-phospho-2'-deoxyribonucleoside-DNA + H(+)</text>
        <dbReference type="Rhea" id="RHEA:66592"/>
        <dbReference type="Rhea" id="RHEA-COMP:13180"/>
        <dbReference type="Rhea" id="RHEA-COMP:16897"/>
        <dbReference type="Rhea" id="RHEA-COMP:17067"/>
        <dbReference type="ChEBI" id="CHEBI:15378"/>
        <dbReference type="ChEBI" id="CHEBI:136412"/>
        <dbReference type="ChEBI" id="CHEBI:157695"/>
        <dbReference type="ChEBI" id="CHEBI:167181"/>
        <dbReference type="EC" id="4.2.99.18"/>
    </reaction>
</comment>
<keyword evidence="6 14" id="KW-0378">Hydrolase</keyword>
<dbReference type="GO" id="GO:0046872">
    <property type="term" value="F:metal ion binding"/>
    <property type="evidence" value="ECO:0007669"/>
    <property type="project" value="UniProtKB-KW"/>
</dbReference>
<reference evidence="17 18" key="1">
    <citation type="submission" date="2022-05" db="EMBL/GenBank/DDBJ databases">
        <title>A multi-omics perspective on studying reproductive biology in Daphnia sinensis.</title>
        <authorList>
            <person name="Jia J."/>
        </authorList>
    </citation>
    <scope>NUCLEOTIDE SEQUENCE [LARGE SCALE GENOMIC DNA]</scope>
    <source>
        <strain evidence="17 18">WSL</strain>
    </source>
</reference>
<dbReference type="GO" id="GO:0000703">
    <property type="term" value="F:oxidized pyrimidine nucleobase lesion DNA N-glycosylase activity"/>
    <property type="evidence" value="ECO:0007669"/>
    <property type="project" value="UniProtKB-UniRule"/>
</dbReference>
<keyword evidence="14" id="KW-0539">Nucleus</keyword>
<comment type="subcellular location">
    <subcellularLocation>
        <location evidence="14">Nucleus</location>
    </subcellularLocation>
    <subcellularLocation>
        <location evidence="14">Mitochondrion</location>
    </subcellularLocation>
</comment>
<dbReference type="PROSITE" id="PS01155">
    <property type="entry name" value="ENDONUCLEASE_III_2"/>
    <property type="match status" value="1"/>
</dbReference>
<evidence type="ECO:0000256" key="7">
    <source>
        <dbReference type="ARBA" id="ARBA00022946"/>
    </source>
</evidence>
<evidence type="ECO:0000313" key="18">
    <source>
        <dbReference type="Proteomes" id="UP000820818"/>
    </source>
</evidence>
<evidence type="ECO:0000256" key="4">
    <source>
        <dbReference type="ARBA" id="ARBA00022723"/>
    </source>
</evidence>
<comment type="similarity">
    <text evidence="2 14">Belongs to the Nth/MutY family.</text>
</comment>
<dbReference type="SUPFAM" id="SSF48150">
    <property type="entry name" value="DNA-glycosylase"/>
    <property type="match status" value="1"/>
</dbReference>
<keyword evidence="8" id="KW-0408">Iron</keyword>
<evidence type="ECO:0000256" key="12">
    <source>
        <dbReference type="ARBA" id="ARBA00023295"/>
    </source>
</evidence>
<evidence type="ECO:0000256" key="5">
    <source>
        <dbReference type="ARBA" id="ARBA00022763"/>
    </source>
</evidence>
<proteinExistence type="inferred from homology"/>
<dbReference type="PANTHER" id="PTHR43286">
    <property type="entry name" value="ENDONUCLEASE III-LIKE PROTEIN 1"/>
    <property type="match status" value="1"/>
</dbReference>
<gene>
    <name evidence="14" type="primary">NTH1</name>
    <name evidence="17" type="ORF">GHT06_012607</name>
</gene>
<organism evidence="17 18">
    <name type="scientific">Daphnia sinensis</name>
    <dbReference type="NCBI Taxonomy" id="1820382"/>
    <lineage>
        <taxon>Eukaryota</taxon>
        <taxon>Metazoa</taxon>
        <taxon>Ecdysozoa</taxon>
        <taxon>Arthropoda</taxon>
        <taxon>Crustacea</taxon>
        <taxon>Branchiopoda</taxon>
        <taxon>Diplostraca</taxon>
        <taxon>Cladocera</taxon>
        <taxon>Anomopoda</taxon>
        <taxon>Daphniidae</taxon>
        <taxon>Daphnia</taxon>
        <taxon>Daphnia similis group</taxon>
    </lineage>
</organism>
<dbReference type="FunFam" id="1.10.1670.10:FF:000003">
    <property type="entry name" value="Endonuclease III homolog"/>
    <property type="match status" value="1"/>
</dbReference>
<dbReference type="InterPro" id="IPR011257">
    <property type="entry name" value="DNA_glycosylase"/>
</dbReference>
<dbReference type="GO" id="GO:0006285">
    <property type="term" value="P:base-excision repair, AP site formation"/>
    <property type="evidence" value="ECO:0007669"/>
    <property type="project" value="UniProtKB-UniRule"/>
</dbReference>
<evidence type="ECO:0000256" key="8">
    <source>
        <dbReference type="ARBA" id="ARBA00023004"/>
    </source>
</evidence>
<dbReference type="EC" id="3.2.2.-" evidence="14"/>
<keyword evidence="10 14" id="KW-0234">DNA repair</keyword>
<evidence type="ECO:0000256" key="3">
    <source>
        <dbReference type="ARBA" id="ARBA00022485"/>
    </source>
</evidence>
<evidence type="ECO:0000256" key="1">
    <source>
        <dbReference type="ARBA" id="ARBA00001966"/>
    </source>
</evidence>
<accession>A0AAD5PWB2</accession>
<evidence type="ECO:0000259" key="16">
    <source>
        <dbReference type="SMART" id="SM00478"/>
    </source>
</evidence>
<dbReference type="Pfam" id="PF00633">
    <property type="entry name" value="HHH"/>
    <property type="match status" value="1"/>
</dbReference>
<dbReference type="AlphaFoldDB" id="A0AAD5PWB2"/>
<keyword evidence="4" id="KW-0479">Metal-binding</keyword>
<evidence type="ECO:0000256" key="15">
    <source>
        <dbReference type="SAM" id="MobiDB-lite"/>
    </source>
</evidence>
<dbReference type="InterPro" id="IPR030841">
    <property type="entry name" value="NTH1"/>
</dbReference>
<dbReference type="EC" id="4.2.99.18" evidence="14"/>
<keyword evidence="9" id="KW-0411">Iron-sulfur</keyword>
<keyword evidence="14" id="KW-0496">Mitochondrion</keyword>
<evidence type="ECO:0000256" key="9">
    <source>
        <dbReference type="ARBA" id="ARBA00023014"/>
    </source>
</evidence>
<comment type="function">
    <text evidence="14">Bifunctional DNA N-glycosylase with associated apurinic/apyrimidinic (AP) lyase function that catalyzes the first step in base excision repair (BER), the primary repair pathway for the repair of oxidative DNA damage. The DNA N-glycosylase activity releases the damaged DNA base from DNA by cleaving the N-glycosidic bond, leaving an AP site. The AP lyase activity cleaves the phosphodiester bond 3' to the AP site by a beta-elimination. Primarily recognizes and repairs oxidative base damage of pyrimidines.</text>
</comment>
<keyword evidence="3" id="KW-0004">4Fe-4S</keyword>
<evidence type="ECO:0000256" key="6">
    <source>
        <dbReference type="ARBA" id="ARBA00022801"/>
    </source>
</evidence>
<dbReference type="Pfam" id="PF00730">
    <property type="entry name" value="HhH-GPD"/>
    <property type="match status" value="1"/>
</dbReference>
<evidence type="ECO:0000256" key="14">
    <source>
        <dbReference type="HAMAP-Rule" id="MF_03183"/>
    </source>
</evidence>
<comment type="caution">
    <text evidence="14">Lacks conserved residue(s) required for the propagation of feature annotation.</text>
</comment>
<dbReference type="InterPro" id="IPR003651">
    <property type="entry name" value="Endonuclease3_FeS-loop_motif"/>
</dbReference>
<dbReference type="InterPro" id="IPR023170">
    <property type="entry name" value="HhH_base_excis_C"/>
</dbReference>
<keyword evidence="18" id="KW-1185">Reference proteome</keyword>
<evidence type="ECO:0000256" key="2">
    <source>
        <dbReference type="ARBA" id="ARBA00008343"/>
    </source>
</evidence>
<dbReference type="Proteomes" id="UP000820818">
    <property type="component" value="Linkage Group LG3"/>
</dbReference>
<dbReference type="SMART" id="SM00525">
    <property type="entry name" value="FES"/>
    <property type="match status" value="1"/>
</dbReference>
<protein>
    <recommendedName>
        <fullName evidence="14">Endonuclease III homolog</fullName>
        <ecNumber evidence="14">3.2.2.-</ecNumber>
        <ecNumber evidence="14">4.2.99.18</ecNumber>
    </recommendedName>
    <alternativeName>
        <fullName evidence="14">Bifunctional DNA N-glycosylase/DNA-(apurinic or apyrimidinic site) lyase</fullName>
        <shortName evidence="14">DNA glycosylase/AP lyase</shortName>
    </alternativeName>
</protein>
<dbReference type="GO" id="GO:0003677">
    <property type="term" value="F:DNA binding"/>
    <property type="evidence" value="ECO:0007669"/>
    <property type="project" value="UniProtKB-UniRule"/>
</dbReference>
<keyword evidence="5 14" id="KW-0227">DNA damage</keyword>
<feature type="domain" description="HhH-GPD" evidence="16">
    <location>
        <begin position="170"/>
        <end position="320"/>
    </location>
</feature>
<keyword evidence="12 14" id="KW-0326">Glycosidase</keyword>